<evidence type="ECO:0000259" key="1">
    <source>
        <dbReference type="Pfam" id="PF26195"/>
    </source>
</evidence>
<feature type="domain" description="SMCHD1 Ig-like" evidence="2">
    <location>
        <begin position="30"/>
        <end position="109"/>
    </location>
</feature>
<feature type="non-terminal residue" evidence="3">
    <location>
        <position position="110"/>
    </location>
</feature>
<evidence type="ECO:0000313" key="4">
    <source>
        <dbReference type="Proteomes" id="UP000335636"/>
    </source>
</evidence>
<proteinExistence type="predicted"/>
<sequence>NFNLKVILPGLKEDSQILKIRLLPGPPRHLKVKPDSEILVIENGTAFPFQVEVLDESDNITAQPKLIVHCKFSGAPNLPVYTVDCSSSGTSILTGSTIHVQNIKKDQTLK</sequence>
<dbReference type="Proteomes" id="UP000335636">
    <property type="component" value="Unassembled WGS sequence"/>
</dbReference>
<dbReference type="Pfam" id="PF26195">
    <property type="entry name" value="Ig_SMCHD1_2nd"/>
    <property type="match status" value="1"/>
</dbReference>
<dbReference type="PANTHER" id="PTHR22640">
    <property type="entry name" value="STRUCTURAL MAINTENANCE OF CHROMOSOMES FLEXIBLE HINGE DOMAIN-CONTAINING PROTEIN 1"/>
    <property type="match status" value="1"/>
</dbReference>
<protein>
    <submittedName>
        <fullName evidence="3">Uncharacterized protein</fullName>
    </submittedName>
</protein>
<feature type="non-terminal residue" evidence="3">
    <location>
        <position position="1"/>
    </location>
</feature>
<dbReference type="InterPro" id="IPR058612">
    <property type="entry name" value="Ig_SMCHD1_2nd"/>
</dbReference>
<feature type="domain" description="SMCHD1 Ig-like" evidence="1">
    <location>
        <begin position="1"/>
        <end position="22"/>
    </location>
</feature>
<evidence type="ECO:0000259" key="2">
    <source>
        <dbReference type="Pfam" id="PF26196"/>
    </source>
</evidence>
<dbReference type="GO" id="GO:0001740">
    <property type="term" value="C:Barr body"/>
    <property type="evidence" value="ECO:0007669"/>
    <property type="project" value="TreeGrafter"/>
</dbReference>
<gene>
    <name evidence="3" type="ORF">MONAX_5E046577</name>
</gene>
<evidence type="ECO:0000313" key="3">
    <source>
        <dbReference type="EMBL" id="VTJ91476.1"/>
    </source>
</evidence>
<dbReference type="InterPro" id="IPR058613">
    <property type="entry name" value="Ig_SMCHD1_4th"/>
</dbReference>
<reference evidence="3" key="1">
    <citation type="submission" date="2019-04" db="EMBL/GenBank/DDBJ databases">
        <authorList>
            <person name="Alioto T."/>
            <person name="Alioto T."/>
        </authorList>
    </citation>
    <scope>NUCLEOTIDE SEQUENCE [LARGE SCALE GENOMIC DNA]</scope>
</reference>
<organism evidence="3 4">
    <name type="scientific">Marmota monax</name>
    <name type="common">Woodchuck</name>
    <dbReference type="NCBI Taxonomy" id="9995"/>
    <lineage>
        <taxon>Eukaryota</taxon>
        <taxon>Metazoa</taxon>
        <taxon>Chordata</taxon>
        <taxon>Craniata</taxon>
        <taxon>Vertebrata</taxon>
        <taxon>Euteleostomi</taxon>
        <taxon>Mammalia</taxon>
        <taxon>Eutheria</taxon>
        <taxon>Euarchontoglires</taxon>
        <taxon>Glires</taxon>
        <taxon>Rodentia</taxon>
        <taxon>Sciuromorpha</taxon>
        <taxon>Sciuridae</taxon>
        <taxon>Xerinae</taxon>
        <taxon>Marmotini</taxon>
        <taxon>Marmota</taxon>
    </lineage>
</organism>
<dbReference type="Pfam" id="PF26196">
    <property type="entry name" value="Ig_SMCHD1_4th"/>
    <property type="match status" value="1"/>
</dbReference>
<name>A0A5E4DBL4_MARMO</name>
<dbReference type="InterPro" id="IPR038892">
    <property type="entry name" value="SMCHD1"/>
</dbReference>
<comment type="caution">
    <text evidence="3">The sequence shown here is derived from an EMBL/GenBank/DDBJ whole genome shotgun (WGS) entry which is preliminary data.</text>
</comment>
<keyword evidence="4" id="KW-1185">Reference proteome</keyword>
<dbReference type="PANTHER" id="PTHR22640:SF2">
    <property type="entry name" value="STRUCTURAL MAINTENANCE OF CHROMOSOMES FLEXIBLE HINGE DOMAIN-CONTAINING PROTEIN 1"/>
    <property type="match status" value="1"/>
</dbReference>
<dbReference type="EMBL" id="CABDUW010008752">
    <property type="protein sequence ID" value="VTJ91476.1"/>
    <property type="molecule type" value="Genomic_DNA"/>
</dbReference>
<dbReference type="AlphaFoldDB" id="A0A5E4DBL4"/>
<accession>A0A5E4DBL4</accession>
<dbReference type="GO" id="GO:0006302">
    <property type="term" value="P:double-strand break repair"/>
    <property type="evidence" value="ECO:0007669"/>
    <property type="project" value="InterPro"/>
</dbReference>